<keyword evidence="2" id="KW-0521">NADP</keyword>
<dbReference type="InterPro" id="IPR051468">
    <property type="entry name" value="Fungal_SecMetab_SDRs"/>
</dbReference>
<dbReference type="InterPro" id="IPR036291">
    <property type="entry name" value="NAD(P)-bd_dom_sf"/>
</dbReference>
<comment type="caution">
    <text evidence="4">The sequence shown here is derived from an EMBL/GenBank/DDBJ whole genome shotgun (WGS) entry which is preliminary data.</text>
</comment>
<evidence type="ECO:0000256" key="3">
    <source>
        <dbReference type="ARBA" id="ARBA00023002"/>
    </source>
</evidence>
<comment type="similarity">
    <text evidence="1">Belongs to the short-chain dehydrogenases/reductases (SDR) family.</text>
</comment>
<dbReference type="GO" id="GO:0016491">
    <property type="term" value="F:oxidoreductase activity"/>
    <property type="evidence" value="ECO:0007669"/>
    <property type="project" value="UniProtKB-KW"/>
</dbReference>
<dbReference type="EMBL" id="JARJLG010000011">
    <property type="protein sequence ID" value="KAJ7776784.1"/>
    <property type="molecule type" value="Genomic_DNA"/>
</dbReference>
<keyword evidence="5" id="KW-1185">Reference proteome</keyword>
<name>A0AAD7K447_9AGAR</name>
<dbReference type="AlphaFoldDB" id="A0AAD7K447"/>
<protein>
    <submittedName>
        <fullName evidence="4">Uncharacterized protein</fullName>
    </submittedName>
</protein>
<sequence>MGRYFHAQAGVYGSSKAAGNFLAKVLDTENPELIVFAIHPGWVTTDMGNVGAVANGLPSAPVTVEDSVAGILSRIDRATKEKSSGKFWNFKTASDNPWDVEIEEIPW</sequence>
<evidence type="ECO:0000313" key="4">
    <source>
        <dbReference type="EMBL" id="KAJ7776784.1"/>
    </source>
</evidence>
<reference evidence="4" key="1">
    <citation type="submission" date="2023-03" db="EMBL/GenBank/DDBJ databases">
        <title>Massive genome expansion in bonnet fungi (Mycena s.s.) driven by repeated elements and novel gene families across ecological guilds.</title>
        <authorList>
            <consortium name="Lawrence Berkeley National Laboratory"/>
            <person name="Harder C.B."/>
            <person name="Miyauchi S."/>
            <person name="Viragh M."/>
            <person name="Kuo A."/>
            <person name="Thoen E."/>
            <person name="Andreopoulos B."/>
            <person name="Lu D."/>
            <person name="Skrede I."/>
            <person name="Drula E."/>
            <person name="Henrissat B."/>
            <person name="Morin E."/>
            <person name="Kohler A."/>
            <person name="Barry K."/>
            <person name="LaButti K."/>
            <person name="Morin E."/>
            <person name="Salamov A."/>
            <person name="Lipzen A."/>
            <person name="Mereny Z."/>
            <person name="Hegedus B."/>
            <person name="Baldrian P."/>
            <person name="Stursova M."/>
            <person name="Weitz H."/>
            <person name="Taylor A."/>
            <person name="Grigoriev I.V."/>
            <person name="Nagy L.G."/>
            <person name="Martin F."/>
            <person name="Kauserud H."/>
        </authorList>
    </citation>
    <scope>NUCLEOTIDE SEQUENCE</scope>
    <source>
        <strain evidence="4">CBHHK188m</strain>
    </source>
</reference>
<evidence type="ECO:0000256" key="1">
    <source>
        <dbReference type="ARBA" id="ARBA00006484"/>
    </source>
</evidence>
<organism evidence="4 5">
    <name type="scientific">Mycena maculata</name>
    <dbReference type="NCBI Taxonomy" id="230809"/>
    <lineage>
        <taxon>Eukaryota</taxon>
        <taxon>Fungi</taxon>
        <taxon>Dikarya</taxon>
        <taxon>Basidiomycota</taxon>
        <taxon>Agaricomycotina</taxon>
        <taxon>Agaricomycetes</taxon>
        <taxon>Agaricomycetidae</taxon>
        <taxon>Agaricales</taxon>
        <taxon>Marasmiineae</taxon>
        <taxon>Mycenaceae</taxon>
        <taxon>Mycena</taxon>
    </lineage>
</organism>
<evidence type="ECO:0000256" key="2">
    <source>
        <dbReference type="ARBA" id="ARBA00022857"/>
    </source>
</evidence>
<proteinExistence type="inferred from homology"/>
<dbReference type="PANTHER" id="PTHR43544">
    <property type="entry name" value="SHORT-CHAIN DEHYDROGENASE/REDUCTASE"/>
    <property type="match status" value="1"/>
</dbReference>
<keyword evidence="3" id="KW-0560">Oxidoreductase</keyword>
<dbReference type="GO" id="GO:0005737">
    <property type="term" value="C:cytoplasm"/>
    <property type="evidence" value="ECO:0007669"/>
    <property type="project" value="TreeGrafter"/>
</dbReference>
<dbReference type="SUPFAM" id="SSF51735">
    <property type="entry name" value="NAD(P)-binding Rossmann-fold domains"/>
    <property type="match status" value="1"/>
</dbReference>
<gene>
    <name evidence="4" type="ORF">DFH07DRAFT_978881</name>
</gene>
<evidence type="ECO:0000313" key="5">
    <source>
        <dbReference type="Proteomes" id="UP001215280"/>
    </source>
</evidence>
<accession>A0AAD7K447</accession>
<dbReference type="Gene3D" id="3.40.50.720">
    <property type="entry name" value="NAD(P)-binding Rossmann-like Domain"/>
    <property type="match status" value="1"/>
</dbReference>
<dbReference type="PANTHER" id="PTHR43544:SF7">
    <property type="entry name" value="NADB-LER2"/>
    <property type="match status" value="1"/>
</dbReference>
<dbReference type="Proteomes" id="UP001215280">
    <property type="component" value="Unassembled WGS sequence"/>
</dbReference>